<feature type="region of interest" description="Disordered" evidence="1">
    <location>
        <begin position="221"/>
        <end position="257"/>
    </location>
</feature>
<comment type="caution">
    <text evidence="2">The sequence shown here is derived from an EMBL/GenBank/DDBJ whole genome shotgun (WGS) entry which is preliminary data.</text>
</comment>
<accession>A0A399JFP5</accession>
<dbReference type="EMBL" id="QQXK01000006">
    <property type="protein sequence ID" value="RII43009.1"/>
    <property type="molecule type" value="Genomic_DNA"/>
</dbReference>
<keyword evidence="3" id="KW-1185">Reference proteome</keyword>
<sequence>MRMFGRKKKNAEPAEELEVVEAPEAEATDEVPAAPSASHAKAVKTDRSRGPLDASEANDDLEGMIDLGSLRLPIVQGMNLNLEVEENSQQVVSVAVELEGSRVQLQAFAAPKSEGLWDGISSQIDQSVTAQGGRTDRREGRFGPELLARVPMAGPDGEAGTMIARFVGVDGPRWFLRAVFGGPAAINEEAAQVLEDLVGGVIVDRGQTPMAPTELLPLRMPQADPEPVIAADEPDAAPADPSSEERPERGPEITQIG</sequence>
<feature type="compositionally biased region" description="Acidic residues" evidence="1">
    <location>
        <begin position="13"/>
        <end position="29"/>
    </location>
</feature>
<organism evidence="2 3">
    <name type="scientific">Galactobacter valiniphilus</name>
    <dbReference type="NCBI Taxonomy" id="2676122"/>
    <lineage>
        <taxon>Bacteria</taxon>
        <taxon>Bacillati</taxon>
        <taxon>Actinomycetota</taxon>
        <taxon>Actinomycetes</taxon>
        <taxon>Micrococcales</taxon>
        <taxon>Micrococcaceae</taxon>
        <taxon>Galactobacter</taxon>
    </lineage>
</organism>
<name>A0A399JFP5_9MICC</name>
<dbReference type="Proteomes" id="UP000265419">
    <property type="component" value="Unassembled WGS sequence"/>
</dbReference>
<dbReference type="AlphaFoldDB" id="A0A399JFP5"/>
<dbReference type="InterPro" id="IPR022183">
    <property type="entry name" value="DUF3710"/>
</dbReference>
<evidence type="ECO:0000313" key="3">
    <source>
        <dbReference type="Proteomes" id="UP000265419"/>
    </source>
</evidence>
<proteinExistence type="predicted"/>
<evidence type="ECO:0000313" key="2">
    <source>
        <dbReference type="EMBL" id="RII43009.1"/>
    </source>
</evidence>
<protein>
    <submittedName>
        <fullName evidence="2">DUF3710 domain-containing protein</fullName>
    </submittedName>
</protein>
<evidence type="ECO:0000256" key="1">
    <source>
        <dbReference type="SAM" id="MobiDB-lite"/>
    </source>
</evidence>
<feature type="compositionally biased region" description="Low complexity" evidence="1">
    <location>
        <begin position="223"/>
        <end position="241"/>
    </location>
</feature>
<feature type="region of interest" description="Disordered" evidence="1">
    <location>
        <begin position="1"/>
        <end position="57"/>
    </location>
</feature>
<dbReference type="Pfam" id="PF12502">
    <property type="entry name" value="DUF3710"/>
    <property type="match status" value="1"/>
</dbReference>
<reference evidence="2 3" key="1">
    <citation type="submission" date="2018-07" db="EMBL/GenBank/DDBJ databases">
        <title>Arthrobacter sp. nov., isolated from raw cow's milk with high bacterial count.</title>
        <authorList>
            <person name="Hahne J."/>
            <person name="Isele D."/>
            <person name="Lipski A."/>
        </authorList>
    </citation>
    <scope>NUCLEOTIDE SEQUENCE [LARGE SCALE GENOMIC DNA]</scope>
    <source>
        <strain evidence="2 3">JZ R-35</strain>
    </source>
</reference>
<gene>
    <name evidence="2" type="ORF">DWB68_04305</name>
</gene>